<name>A0A087CJ38_9BIFI</name>
<keyword evidence="4" id="KW-1185">Reference proteome</keyword>
<accession>A0A087CJ38</accession>
<evidence type="ECO:0000256" key="2">
    <source>
        <dbReference type="SAM" id="Phobius"/>
    </source>
</evidence>
<protein>
    <submittedName>
        <fullName evidence="3">Uncharacterized protein</fullName>
    </submittedName>
</protein>
<evidence type="ECO:0000313" key="3">
    <source>
        <dbReference type="EMBL" id="KFI83288.1"/>
    </source>
</evidence>
<dbReference type="RefSeq" id="WP_033495613.1">
    <property type="nucleotide sequence ID" value="NZ_JGZI01000007.1"/>
</dbReference>
<evidence type="ECO:0000256" key="1">
    <source>
        <dbReference type="SAM" id="MobiDB-lite"/>
    </source>
</evidence>
<feature type="region of interest" description="Disordered" evidence="1">
    <location>
        <begin position="1"/>
        <end position="23"/>
    </location>
</feature>
<dbReference type="AlphaFoldDB" id="A0A087CJ38"/>
<feature type="transmembrane region" description="Helical" evidence="2">
    <location>
        <begin position="185"/>
        <end position="205"/>
    </location>
</feature>
<keyword evidence="2" id="KW-0812">Transmembrane</keyword>
<gene>
    <name evidence="3" type="ORF">BPSY_0384</name>
</gene>
<evidence type="ECO:0000313" key="4">
    <source>
        <dbReference type="Proteomes" id="UP000029050"/>
    </source>
</evidence>
<dbReference type="EMBL" id="JGZI01000007">
    <property type="protein sequence ID" value="KFI83288.1"/>
    <property type="molecule type" value="Genomic_DNA"/>
</dbReference>
<organism evidence="3 4">
    <name type="scientific">Bifidobacterium psychraerophilum</name>
    <dbReference type="NCBI Taxonomy" id="218140"/>
    <lineage>
        <taxon>Bacteria</taxon>
        <taxon>Bacillati</taxon>
        <taxon>Actinomycetota</taxon>
        <taxon>Actinomycetes</taxon>
        <taxon>Bifidobacteriales</taxon>
        <taxon>Bifidobacteriaceae</taxon>
        <taxon>Bifidobacterium</taxon>
    </lineage>
</organism>
<keyword evidence="2" id="KW-1133">Transmembrane helix</keyword>
<dbReference type="Proteomes" id="UP000029050">
    <property type="component" value="Unassembled WGS sequence"/>
</dbReference>
<comment type="caution">
    <text evidence="3">The sequence shown here is derived from an EMBL/GenBank/DDBJ whole genome shotgun (WGS) entry which is preliminary data.</text>
</comment>
<proteinExistence type="predicted"/>
<keyword evidence="2" id="KW-0472">Membrane</keyword>
<sequence length="207" mass="22864">MSSDPQVNQEGQPSLMFPVVGADGRGADNPELIDHSAFSDGRAMVSGDVVDTNWDIPKIEFSEDWPSAQSDVPLPPAFPPELTEYKRQVPEKDAVWDTGLDLEPVQDEEPKAIVPLFAEQNIGPREIRRQEDNVSRRRSAITFTQDSEFMDILSGAASGEVNLPHQRGLHMRGSYERAGGRRRTYYVACAVLMVIVVGVIVIAGMQL</sequence>
<dbReference type="GeneID" id="98299595"/>
<feature type="compositionally biased region" description="Polar residues" evidence="1">
    <location>
        <begin position="1"/>
        <end position="12"/>
    </location>
</feature>
<reference evidence="3 4" key="1">
    <citation type="submission" date="2014-03" db="EMBL/GenBank/DDBJ databases">
        <title>Genomics of Bifidobacteria.</title>
        <authorList>
            <person name="Ventura M."/>
            <person name="Milani C."/>
            <person name="Lugli G.A."/>
        </authorList>
    </citation>
    <scope>NUCLEOTIDE SEQUENCE [LARGE SCALE GENOMIC DNA]</scope>
    <source>
        <strain evidence="3 4">LMG 21775</strain>
    </source>
</reference>